<feature type="transmembrane region" description="Helical" evidence="1">
    <location>
        <begin position="210"/>
        <end position="226"/>
    </location>
</feature>
<comment type="caution">
    <text evidence="2">The sequence shown here is derived from an EMBL/GenBank/DDBJ whole genome shotgun (WGS) entry which is preliminary data.</text>
</comment>
<feature type="transmembrane region" description="Helical" evidence="1">
    <location>
        <begin position="182"/>
        <end position="205"/>
    </location>
</feature>
<dbReference type="RefSeq" id="WP_343987606.1">
    <property type="nucleotide sequence ID" value="NZ_BAAAJG010000029.1"/>
</dbReference>
<feature type="transmembrane region" description="Helical" evidence="1">
    <location>
        <begin position="148"/>
        <end position="176"/>
    </location>
</feature>
<feature type="transmembrane region" description="Helical" evidence="1">
    <location>
        <begin position="232"/>
        <end position="249"/>
    </location>
</feature>
<feature type="transmembrane region" description="Helical" evidence="1">
    <location>
        <begin position="18"/>
        <end position="39"/>
    </location>
</feature>
<protein>
    <recommendedName>
        <fullName evidence="4">Tryptophan-rich sensory protein</fullName>
    </recommendedName>
</protein>
<feature type="transmembrane region" description="Helical" evidence="1">
    <location>
        <begin position="59"/>
        <end position="80"/>
    </location>
</feature>
<keyword evidence="1" id="KW-0472">Membrane</keyword>
<keyword evidence="3" id="KW-1185">Reference proteome</keyword>
<sequence length="264" mass="27300">MTVASSHRSALTDLVRSAVVVLFAVIQTVVAGIAGIGAVGEPIGDVAHRYATPLLAADWAFAIWVPIYLGFLAYAGYQLLPRQRARQVHRETGWWLLASAVFNTGWLLSFGAELLPLAELLLIGLLVSLAVAFGRLSRVPAETVTERVVLRGIVAVYTGWVSLAFVLGTAATGAWVGLPGTGALAAIAAVVVLLAVTAIICWVILSGTAVVGYAAATAWAIMGIALNDPPAAVVVAGAMAIVAVLAATTRRLTTAGNPRRAAWG</sequence>
<keyword evidence="1" id="KW-1133">Transmembrane helix</keyword>
<dbReference type="Gene3D" id="1.20.1260.100">
    <property type="entry name" value="TspO/MBR protein"/>
    <property type="match status" value="1"/>
</dbReference>
<accession>A0ABW4FIG6</accession>
<feature type="transmembrane region" description="Helical" evidence="1">
    <location>
        <begin position="92"/>
        <end position="111"/>
    </location>
</feature>
<dbReference type="PANTHER" id="PTHR33802:SF1">
    <property type="entry name" value="XK-RELATED PROTEIN"/>
    <property type="match status" value="1"/>
</dbReference>
<dbReference type="Proteomes" id="UP001597145">
    <property type="component" value="Unassembled WGS sequence"/>
</dbReference>
<evidence type="ECO:0000313" key="3">
    <source>
        <dbReference type="Proteomes" id="UP001597145"/>
    </source>
</evidence>
<reference evidence="3" key="1">
    <citation type="journal article" date="2019" name="Int. J. Syst. Evol. Microbiol.">
        <title>The Global Catalogue of Microorganisms (GCM) 10K type strain sequencing project: providing services to taxonomists for standard genome sequencing and annotation.</title>
        <authorList>
            <consortium name="The Broad Institute Genomics Platform"/>
            <consortium name="The Broad Institute Genome Sequencing Center for Infectious Disease"/>
            <person name="Wu L."/>
            <person name="Ma J."/>
        </authorList>
    </citation>
    <scope>NUCLEOTIDE SEQUENCE [LARGE SCALE GENOMIC DNA]</scope>
    <source>
        <strain evidence="3">JCM 12165</strain>
    </source>
</reference>
<feature type="transmembrane region" description="Helical" evidence="1">
    <location>
        <begin position="117"/>
        <end position="136"/>
    </location>
</feature>
<dbReference type="EMBL" id="JBHUCP010000008">
    <property type="protein sequence ID" value="MFD1530423.1"/>
    <property type="molecule type" value="Genomic_DNA"/>
</dbReference>
<evidence type="ECO:0000313" key="2">
    <source>
        <dbReference type="EMBL" id="MFD1530423.1"/>
    </source>
</evidence>
<name>A0ABW4FIG6_9PSEU</name>
<keyword evidence="1" id="KW-0812">Transmembrane</keyword>
<gene>
    <name evidence="2" type="ORF">ACFSCY_13310</name>
</gene>
<proteinExistence type="predicted"/>
<evidence type="ECO:0000256" key="1">
    <source>
        <dbReference type="SAM" id="Phobius"/>
    </source>
</evidence>
<dbReference type="PANTHER" id="PTHR33802">
    <property type="entry name" value="SI:CH211-161H7.5-RELATED"/>
    <property type="match status" value="1"/>
</dbReference>
<dbReference type="InterPro" id="IPR038330">
    <property type="entry name" value="TspO/MBR-related_sf"/>
</dbReference>
<organism evidence="2 3">
    <name type="scientific">Pseudonocardia aurantiaca</name>
    <dbReference type="NCBI Taxonomy" id="75290"/>
    <lineage>
        <taxon>Bacteria</taxon>
        <taxon>Bacillati</taxon>
        <taxon>Actinomycetota</taxon>
        <taxon>Actinomycetes</taxon>
        <taxon>Pseudonocardiales</taxon>
        <taxon>Pseudonocardiaceae</taxon>
        <taxon>Pseudonocardia</taxon>
    </lineage>
</organism>
<evidence type="ECO:0008006" key="4">
    <source>
        <dbReference type="Google" id="ProtNLM"/>
    </source>
</evidence>